<keyword evidence="5" id="KW-1185">Reference proteome</keyword>
<dbReference type="InterPro" id="IPR050109">
    <property type="entry name" value="HTH-type_TetR-like_transc_reg"/>
</dbReference>
<name>A0A7D4Q4I7_9MICO</name>
<dbReference type="InterPro" id="IPR009057">
    <property type="entry name" value="Homeodomain-like_sf"/>
</dbReference>
<dbReference type="GO" id="GO:0003700">
    <property type="term" value="F:DNA-binding transcription factor activity"/>
    <property type="evidence" value="ECO:0007669"/>
    <property type="project" value="TreeGrafter"/>
</dbReference>
<dbReference type="RefSeq" id="WP_173493946.1">
    <property type="nucleotide sequence ID" value="NZ_CP054056.1"/>
</dbReference>
<evidence type="ECO:0000259" key="3">
    <source>
        <dbReference type="PROSITE" id="PS50977"/>
    </source>
</evidence>
<dbReference type="SUPFAM" id="SSF46689">
    <property type="entry name" value="Homeodomain-like"/>
    <property type="match status" value="1"/>
</dbReference>
<dbReference type="Pfam" id="PF00440">
    <property type="entry name" value="TetR_N"/>
    <property type="match status" value="1"/>
</dbReference>
<dbReference type="EMBL" id="CP054056">
    <property type="protein sequence ID" value="QKJ25649.1"/>
    <property type="molecule type" value="Genomic_DNA"/>
</dbReference>
<gene>
    <name evidence="4" type="ORF">HRU87_05645</name>
</gene>
<evidence type="ECO:0000313" key="4">
    <source>
        <dbReference type="EMBL" id="QKJ25649.1"/>
    </source>
</evidence>
<dbReference type="PRINTS" id="PR00455">
    <property type="entry name" value="HTHTETR"/>
</dbReference>
<reference evidence="4 5" key="1">
    <citation type="submission" date="2020-05" db="EMBL/GenBank/DDBJ databases">
        <title>Aquirufa sp. strain 15G-AUS-rot a new Aquirufa species.</title>
        <authorList>
            <person name="Pitt A."/>
            <person name="Hahn M.W."/>
        </authorList>
    </citation>
    <scope>NUCLEOTIDE SEQUENCE [LARGE SCALE GENOMIC DNA]</scope>
    <source>
        <strain evidence="4 5">15G-AUS-rot</strain>
    </source>
</reference>
<sequence length="188" mass="20826">MSAREKILDTATELFYRRGVNSTGIDLIIAEAGIAKASLYNNFASKEELVAKYLERIRLEFESSLARAIEDQGMMLAIPFDLLEKSVINGEFFGCPFTNALTELPSSEWVRVEVTKYRKAVESYFSKVAPKGVVPQLMLVYDGAFTSCKLNPSRSQVATARKLAQQLVDIAAGGESQTNFQQKGRSNP</sequence>
<proteinExistence type="predicted"/>
<accession>A0A7D4Q4I7</accession>
<evidence type="ECO:0000256" key="2">
    <source>
        <dbReference type="PROSITE-ProRule" id="PRU00335"/>
    </source>
</evidence>
<dbReference type="KEGG" id="aqg:HRU87_05645"/>
<dbReference type="AlphaFoldDB" id="A0A7D4Q4I7"/>
<dbReference type="PROSITE" id="PS50977">
    <property type="entry name" value="HTH_TETR_2"/>
    <property type="match status" value="1"/>
</dbReference>
<dbReference type="PANTHER" id="PTHR30055">
    <property type="entry name" value="HTH-TYPE TRANSCRIPTIONAL REGULATOR RUTR"/>
    <property type="match status" value="1"/>
</dbReference>
<evidence type="ECO:0000313" key="5">
    <source>
        <dbReference type="Proteomes" id="UP000501003"/>
    </source>
</evidence>
<protein>
    <submittedName>
        <fullName evidence="4">TetR/AcrR family transcriptional regulator</fullName>
    </submittedName>
</protein>
<dbReference type="PANTHER" id="PTHR30055:SF200">
    <property type="entry name" value="HTH-TYPE TRANSCRIPTIONAL REPRESSOR BDCR"/>
    <property type="match status" value="1"/>
</dbReference>
<feature type="DNA-binding region" description="H-T-H motif" evidence="2">
    <location>
        <begin position="24"/>
        <end position="43"/>
    </location>
</feature>
<dbReference type="GO" id="GO:0000976">
    <property type="term" value="F:transcription cis-regulatory region binding"/>
    <property type="evidence" value="ECO:0007669"/>
    <property type="project" value="TreeGrafter"/>
</dbReference>
<dbReference type="InterPro" id="IPR001647">
    <property type="entry name" value="HTH_TetR"/>
</dbReference>
<dbReference type="Gene3D" id="1.10.357.10">
    <property type="entry name" value="Tetracycline Repressor, domain 2"/>
    <property type="match status" value="1"/>
</dbReference>
<organism evidence="4 5">
    <name type="scientific">Aquiluna borgnonia</name>
    <dbReference type="NCBI Taxonomy" id="2499157"/>
    <lineage>
        <taxon>Bacteria</taxon>
        <taxon>Bacillati</taxon>
        <taxon>Actinomycetota</taxon>
        <taxon>Actinomycetes</taxon>
        <taxon>Micrococcales</taxon>
        <taxon>Microbacteriaceae</taxon>
        <taxon>Luna cluster</taxon>
        <taxon>Luna-1 subcluster</taxon>
        <taxon>Aquiluna</taxon>
    </lineage>
</organism>
<evidence type="ECO:0000256" key="1">
    <source>
        <dbReference type="ARBA" id="ARBA00023125"/>
    </source>
</evidence>
<dbReference type="Proteomes" id="UP000501003">
    <property type="component" value="Chromosome"/>
</dbReference>
<keyword evidence="1 2" id="KW-0238">DNA-binding</keyword>
<feature type="domain" description="HTH tetR-type" evidence="3">
    <location>
        <begin position="1"/>
        <end position="61"/>
    </location>
</feature>